<evidence type="ECO:0000256" key="7">
    <source>
        <dbReference type="ARBA" id="ARBA00022989"/>
    </source>
</evidence>
<keyword evidence="10 11" id="KW-0407">Ion channel</keyword>
<evidence type="ECO:0000256" key="3">
    <source>
        <dbReference type="ARBA" id="ARBA00022448"/>
    </source>
</evidence>
<dbReference type="GO" id="GO:0005230">
    <property type="term" value="F:extracellular ligand-gated monoatomic ion channel activity"/>
    <property type="evidence" value="ECO:0007669"/>
    <property type="project" value="InterPro"/>
</dbReference>
<keyword evidence="8 11" id="KW-0406">Ion transport</keyword>
<keyword evidence="6" id="KW-0732">Signal</keyword>
<dbReference type="Pfam" id="PF02932">
    <property type="entry name" value="Neur_chan_memb"/>
    <property type="match status" value="1"/>
</dbReference>
<evidence type="ECO:0000256" key="5">
    <source>
        <dbReference type="ARBA" id="ARBA00022692"/>
    </source>
</evidence>
<accession>A0A2B4RB00</accession>
<dbReference type="InterPro" id="IPR038050">
    <property type="entry name" value="Neuro_actylchol_rec"/>
</dbReference>
<feature type="region of interest" description="Disordered" evidence="12">
    <location>
        <begin position="24"/>
        <end position="55"/>
    </location>
</feature>
<dbReference type="Gene3D" id="2.70.170.10">
    <property type="entry name" value="Neurotransmitter-gated ion-channel ligand-binding domain"/>
    <property type="match status" value="1"/>
</dbReference>
<evidence type="ECO:0000256" key="11">
    <source>
        <dbReference type="RuleBase" id="RU000687"/>
    </source>
</evidence>
<dbReference type="FunFam" id="1.20.58.390:FF:000098">
    <property type="entry name" value="Predicted protein"/>
    <property type="match status" value="1"/>
</dbReference>
<dbReference type="GO" id="GO:0005886">
    <property type="term" value="C:plasma membrane"/>
    <property type="evidence" value="ECO:0007669"/>
    <property type="project" value="UniProtKB-SubCell"/>
</dbReference>
<dbReference type="SUPFAM" id="SSF63712">
    <property type="entry name" value="Nicotinic receptor ligand binding domain-like"/>
    <property type="match status" value="1"/>
</dbReference>
<evidence type="ECO:0000256" key="4">
    <source>
        <dbReference type="ARBA" id="ARBA00022475"/>
    </source>
</evidence>
<organism evidence="15 16">
    <name type="scientific">Stylophora pistillata</name>
    <name type="common">Smooth cauliflower coral</name>
    <dbReference type="NCBI Taxonomy" id="50429"/>
    <lineage>
        <taxon>Eukaryota</taxon>
        <taxon>Metazoa</taxon>
        <taxon>Cnidaria</taxon>
        <taxon>Anthozoa</taxon>
        <taxon>Hexacorallia</taxon>
        <taxon>Scleractinia</taxon>
        <taxon>Astrocoeniina</taxon>
        <taxon>Pocilloporidae</taxon>
        <taxon>Stylophora</taxon>
    </lineage>
</organism>
<dbReference type="PROSITE" id="PS00236">
    <property type="entry name" value="NEUROTR_ION_CHANNEL"/>
    <property type="match status" value="1"/>
</dbReference>
<dbReference type="InterPro" id="IPR036734">
    <property type="entry name" value="Neur_chan_lig-bd_sf"/>
</dbReference>
<dbReference type="CDD" id="cd19049">
    <property type="entry name" value="LGIC_TM_anion"/>
    <property type="match status" value="1"/>
</dbReference>
<evidence type="ECO:0000256" key="8">
    <source>
        <dbReference type="ARBA" id="ARBA00023065"/>
    </source>
</evidence>
<keyword evidence="9 11" id="KW-0472">Membrane</keyword>
<reference evidence="16" key="1">
    <citation type="journal article" date="2017" name="bioRxiv">
        <title>Comparative analysis of the genomes of Stylophora pistillata and Acropora digitifera provides evidence for extensive differences between species of corals.</title>
        <authorList>
            <person name="Voolstra C.R."/>
            <person name="Li Y."/>
            <person name="Liew Y.J."/>
            <person name="Baumgarten S."/>
            <person name="Zoccola D."/>
            <person name="Flot J.-F."/>
            <person name="Tambutte S."/>
            <person name="Allemand D."/>
            <person name="Aranda M."/>
        </authorList>
    </citation>
    <scope>NUCLEOTIDE SEQUENCE [LARGE SCALE GENOMIC DNA]</scope>
</reference>
<evidence type="ECO:0000256" key="6">
    <source>
        <dbReference type="ARBA" id="ARBA00022729"/>
    </source>
</evidence>
<name>A0A2B4RB00_STYPI</name>
<dbReference type="CDD" id="cd18990">
    <property type="entry name" value="LGIC_ECD_GABAAR"/>
    <property type="match status" value="1"/>
</dbReference>
<evidence type="ECO:0000313" key="15">
    <source>
        <dbReference type="EMBL" id="PFX15524.1"/>
    </source>
</evidence>
<keyword evidence="16" id="KW-1185">Reference proteome</keyword>
<dbReference type="GO" id="GO:0004888">
    <property type="term" value="F:transmembrane signaling receptor activity"/>
    <property type="evidence" value="ECO:0007669"/>
    <property type="project" value="InterPro"/>
</dbReference>
<sequence>MRCNQSIAFTILCQICLWNSKSESRSLGGNKEKNDTNPADNSDIPFRNKKTVRSTHPHSNLTRIILGNVSVADAVEVMGDDMPVLNNKYINETVAGKNMSSLLEAVFKTYDKRIRPFYDVKTLDVQMDLLILSFGELSETNMEFSVDLYMAQFWRDPRLGFGLNKTIILSGEATDKLWVPDTFIVNSIDTKIHQLIAINKKAWVHLGNGTIMLVLRYTARSSCKVDLRDYPLDEQICHLCFESFSFESKDLNLTWKQKVGTDIYIYDKEMAQFDILSAKRRGKHQIYHSEGFSGLTTTIKFRRRTMYYIFQMYIPCICVVILSWVSFWIDETDGSDRVGLGIATVLTISFMRGSMNDNVPRVSYLKSVDYFLLGSLMFVFMTLIEYVLVLKQTRKEKKRKNEKNKETLARDRKREAELLLSESEDEKVSVSVSIGSKTYDFQHGKPRTDGIPVSFNVNNHTKPGRTVRIVEPTPSLTNNPKRQPNRDQLKKLHRRPSMIQMIRKTIEDGEEEICYLDKYSRIVFPLSYTIFLGIYFGIYTVRWENIVP</sequence>
<dbReference type="Proteomes" id="UP000225706">
    <property type="component" value="Unassembled WGS sequence"/>
</dbReference>
<gene>
    <name evidence="15" type="ORF">AWC38_SpisGene20250</name>
</gene>
<proteinExistence type="inferred from homology"/>
<dbReference type="InterPro" id="IPR006029">
    <property type="entry name" value="Neurotrans-gated_channel_TM"/>
</dbReference>
<comment type="subcellular location">
    <subcellularLocation>
        <location evidence="2">Cell membrane</location>
    </subcellularLocation>
    <subcellularLocation>
        <location evidence="1">Membrane</location>
        <topology evidence="1">Multi-pass membrane protein</topology>
    </subcellularLocation>
</comment>
<dbReference type="PRINTS" id="PR00252">
    <property type="entry name" value="NRIONCHANNEL"/>
</dbReference>
<protein>
    <submittedName>
        <fullName evidence="15">Gamma-aminobutyric acid receptor subunit beta</fullName>
    </submittedName>
</protein>
<dbReference type="EMBL" id="LSMT01000640">
    <property type="protein sequence ID" value="PFX15524.1"/>
    <property type="molecule type" value="Genomic_DNA"/>
</dbReference>
<keyword evidence="3 11" id="KW-0813">Transport</keyword>
<dbReference type="AlphaFoldDB" id="A0A2B4RB00"/>
<evidence type="ECO:0000256" key="2">
    <source>
        <dbReference type="ARBA" id="ARBA00004236"/>
    </source>
</evidence>
<dbReference type="Pfam" id="PF02931">
    <property type="entry name" value="Neur_chan_LBD"/>
    <property type="match status" value="1"/>
</dbReference>
<comment type="similarity">
    <text evidence="11">Belongs to the ligand-gated ion channel (TC 1.A.9) family.</text>
</comment>
<comment type="caution">
    <text evidence="15">The sequence shown here is derived from an EMBL/GenBank/DDBJ whole genome shotgun (WGS) entry which is preliminary data.</text>
</comment>
<dbReference type="Gene3D" id="1.20.58.390">
    <property type="entry name" value="Neurotransmitter-gated ion-channel transmembrane domain"/>
    <property type="match status" value="1"/>
</dbReference>
<keyword evidence="4" id="KW-1003">Cell membrane</keyword>
<dbReference type="InterPro" id="IPR018000">
    <property type="entry name" value="Neurotransmitter_ion_chnl_CS"/>
</dbReference>
<dbReference type="InterPro" id="IPR006028">
    <property type="entry name" value="GABAA/Glycine_rcpt"/>
</dbReference>
<dbReference type="NCBIfam" id="TIGR00860">
    <property type="entry name" value="LIC"/>
    <property type="match status" value="1"/>
</dbReference>
<feature type="transmembrane region" description="Helical" evidence="11">
    <location>
        <begin position="370"/>
        <end position="390"/>
    </location>
</feature>
<keyword evidence="5 11" id="KW-0812">Transmembrane</keyword>
<feature type="domain" description="Neurotransmitter-gated ion-channel ligand-binding" evidence="13">
    <location>
        <begin position="101"/>
        <end position="305"/>
    </location>
</feature>
<evidence type="ECO:0000256" key="10">
    <source>
        <dbReference type="ARBA" id="ARBA00023303"/>
    </source>
</evidence>
<evidence type="ECO:0000256" key="1">
    <source>
        <dbReference type="ARBA" id="ARBA00004141"/>
    </source>
</evidence>
<evidence type="ECO:0000256" key="9">
    <source>
        <dbReference type="ARBA" id="ARBA00023136"/>
    </source>
</evidence>
<dbReference type="PRINTS" id="PR00253">
    <property type="entry name" value="GABAARECEPTR"/>
</dbReference>
<dbReference type="PANTHER" id="PTHR18945">
    <property type="entry name" value="NEUROTRANSMITTER GATED ION CHANNEL"/>
    <property type="match status" value="1"/>
</dbReference>
<dbReference type="FunFam" id="2.70.170.10:FF:000045">
    <property type="entry name" value="Predicted protein"/>
    <property type="match status" value="1"/>
</dbReference>
<evidence type="ECO:0000259" key="13">
    <source>
        <dbReference type="Pfam" id="PF02931"/>
    </source>
</evidence>
<keyword evidence="7 11" id="KW-1133">Transmembrane helix</keyword>
<comment type="caution">
    <text evidence="11">Lacks conserved residue(s) required for the propagation of feature annotation.</text>
</comment>
<keyword evidence="15" id="KW-0675">Receptor</keyword>
<feature type="transmembrane region" description="Helical" evidence="11">
    <location>
        <begin position="522"/>
        <end position="541"/>
    </location>
</feature>
<evidence type="ECO:0000256" key="12">
    <source>
        <dbReference type="SAM" id="MobiDB-lite"/>
    </source>
</evidence>
<dbReference type="STRING" id="50429.A0A2B4RB00"/>
<feature type="transmembrane region" description="Helical" evidence="11">
    <location>
        <begin position="307"/>
        <end position="329"/>
    </location>
</feature>
<feature type="domain" description="Neurotransmitter-gated ion-channel transmembrane" evidence="14">
    <location>
        <begin position="312"/>
        <end position="536"/>
    </location>
</feature>
<dbReference type="InterPro" id="IPR036719">
    <property type="entry name" value="Neuro-gated_channel_TM_sf"/>
</dbReference>
<dbReference type="SUPFAM" id="SSF90112">
    <property type="entry name" value="Neurotransmitter-gated ion-channel transmembrane pore"/>
    <property type="match status" value="1"/>
</dbReference>
<dbReference type="InterPro" id="IPR006202">
    <property type="entry name" value="Neur_chan_lig-bd"/>
</dbReference>
<dbReference type="InterPro" id="IPR006201">
    <property type="entry name" value="Neur_channel"/>
</dbReference>
<evidence type="ECO:0000259" key="14">
    <source>
        <dbReference type="Pfam" id="PF02932"/>
    </source>
</evidence>
<dbReference type="OrthoDB" id="5963186at2759"/>
<evidence type="ECO:0000313" key="16">
    <source>
        <dbReference type="Proteomes" id="UP000225706"/>
    </source>
</evidence>